<dbReference type="OrthoDB" id="1577640at2759"/>
<dbReference type="GO" id="GO:0009116">
    <property type="term" value="P:nucleoside metabolic process"/>
    <property type="evidence" value="ECO:0007669"/>
    <property type="project" value="InterPro"/>
</dbReference>
<evidence type="ECO:0000313" key="1">
    <source>
        <dbReference type="EMBL" id="KXJ87791.1"/>
    </source>
</evidence>
<protein>
    <submittedName>
        <fullName evidence="1">Nucleoside phosphorylase domain-containing protein</fullName>
    </submittedName>
</protein>
<sequence length="226" mass="24255">MEITFPTIRHYVLVGIGGGVPTDQDRIRLGDVVIGVPKGEHPGVVQYDLGKIETTGTSSRTGSLPAPSWALLHAVSELRVNETLGQDSPIRHLSVFDDFPKFHFPGRSSDPKYVAASTSCDMRGSEATPNKSRQSDDPEVFFGTIASGNKVVKNAAARDQLSRVLGGVLCFEMEAAGVLASFPCLVVRGICDYADEYKDKEWQPYAAATAAAYAKAILCAIHNAKA</sequence>
<dbReference type="AlphaFoldDB" id="A0A136ISA8"/>
<dbReference type="Gene3D" id="3.40.50.1580">
    <property type="entry name" value="Nucleoside phosphorylase domain"/>
    <property type="match status" value="1"/>
</dbReference>
<dbReference type="InterPro" id="IPR035994">
    <property type="entry name" value="Nucleoside_phosphorylase_sf"/>
</dbReference>
<dbReference type="Proteomes" id="UP000070501">
    <property type="component" value="Unassembled WGS sequence"/>
</dbReference>
<keyword evidence="2" id="KW-1185">Reference proteome</keyword>
<organism evidence="1 2">
    <name type="scientific">Microdochium bolleyi</name>
    <dbReference type="NCBI Taxonomy" id="196109"/>
    <lineage>
        <taxon>Eukaryota</taxon>
        <taxon>Fungi</taxon>
        <taxon>Dikarya</taxon>
        <taxon>Ascomycota</taxon>
        <taxon>Pezizomycotina</taxon>
        <taxon>Sordariomycetes</taxon>
        <taxon>Xylariomycetidae</taxon>
        <taxon>Xylariales</taxon>
        <taxon>Microdochiaceae</taxon>
        <taxon>Microdochium</taxon>
    </lineage>
</organism>
<accession>A0A136ISA8</accession>
<proteinExistence type="predicted"/>
<dbReference type="SUPFAM" id="SSF53167">
    <property type="entry name" value="Purine and uridine phosphorylases"/>
    <property type="match status" value="1"/>
</dbReference>
<dbReference type="GO" id="GO:0003824">
    <property type="term" value="F:catalytic activity"/>
    <property type="evidence" value="ECO:0007669"/>
    <property type="project" value="InterPro"/>
</dbReference>
<dbReference type="PANTHER" id="PTHR46082:SF11">
    <property type="entry name" value="AAA+ ATPASE DOMAIN-CONTAINING PROTEIN-RELATED"/>
    <property type="match status" value="1"/>
</dbReference>
<gene>
    <name evidence="1" type="ORF">Micbo1qcDRAFT_167398</name>
</gene>
<dbReference type="InParanoid" id="A0A136ISA8"/>
<dbReference type="InterPro" id="IPR053137">
    <property type="entry name" value="NLR-like"/>
</dbReference>
<reference evidence="2" key="1">
    <citation type="submission" date="2016-02" db="EMBL/GenBank/DDBJ databases">
        <title>Draft genome sequence of Microdochium bolleyi, a fungal endophyte of beachgrass.</title>
        <authorList>
            <consortium name="DOE Joint Genome Institute"/>
            <person name="David A.S."/>
            <person name="May G."/>
            <person name="Haridas S."/>
            <person name="Lim J."/>
            <person name="Wang M."/>
            <person name="Labutti K."/>
            <person name="Lipzen A."/>
            <person name="Barry K."/>
            <person name="Grigoriev I.V."/>
        </authorList>
    </citation>
    <scope>NUCLEOTIDE SEQUENCE [LARGE SCALE GENOMIC DNA]</scope>
    <source>
        <strain evidence="2">J235TASD1</strain>
    </source>
</reference>
<dbReference type="EMBL" id="KQ964261">
    <property type="protein sequence ID" value="KXJ87791.1"/>
    <property type="molecule type" value="Genomic_DNA"/>
</dbReference>
<name>A0A136ISA8_9PEZI</name>
<dbReference type="STRING" id="196109.A0A136ISA8"/>
<evidence type="ECO:0000313" key="2">
    <source>
        <dbReference type="Proteomes" id="UP000070501"/>
    </source>
</evidence>
<dbReference type="PANTHER" id="PTHR46082">
    <property type="entry name" value="ATP/GTP-BINDING PROTEIN-RELATED"/>
    <property type="match status" value="1"/>
</dbReference>